<sequence length="180" mass="20254">MSEKDLLYNTILARSFSKNEQKRLGYGAFIASLFFVFTLCTFFKPYLSPLPIVESQLSVDVGLRMLRISETHKPKALSSSNYTTFQNNITSNTTNTQRLNDTSLPKNHSDSFNRTTPTLISKEQVISDGNMMEETVKCKKQSRTEVCELNGDVRVHGKSATILTAITSAFSGNTTWHMRP</sequence>
<feature type="transmembrane region" description="Helical" evidence="2">
    <location>
        <begin position="24"/>
        <end position="47"/>
    </location>
</feature>
<dbReference type="HOGENOM" id="CLU_1498354_0_0_1"/>
<dbReference type="eggNOG" id="KOG4698">
    <property type="taxonomic scope" value="Eukaryota"/>
</dbReference>
<reference evidence="3 4" key="2">
    <citation type="journal article" date="2018" name="Hortic Res">
        <title>Improved Brassica rapa reference genome by single-molecule sequencing and chromosome conformation capture technologies.</title>
        <authorList>
            <person name="Zhang L."/>
            <person name="Cai X."/>
            <person name="Wu J."/>
            <person name="Liu M."/>
            <person name="Grob S."/>
            <person name="Cheng F."/>
            <person name="Liang J."/>
            <person name="Cai C."/>
            <person name="Liu Z."/>
            <person name="Liu B."/>
            <person name="Wang F."/>
            <person name="Li S."/>
            <person name="Liu F."/>
            <person name="Li X."/>
            <person name="Cheng L."/>
            <person name="Yang W."/>
            <person name="Li M.H."/>
            <person name="Grossniklaus U."/>
            <person name="Zheng H."/>
            <person name="Wang X."/>
        </authorList>
    </citation>
    <scope>NUCLEOTIDE SEQUENCE [LARGE SCALE GENOMIC DNA]</scope>
    <source>
        <strain evidence="3 4">cv. Chiifu-401-42</strain>
    </source>
</reference>
<dbReference type="Gramene" id="Bra022289.1">
    <property type="protein sequence ID" value="Bra022289.1-P"/>
    <property type="gene ID" value="Bra022289"/>
</dbReference>
<accession>M4E0J2</accession>
<keyword evidence="4" id="KW-1185">Reference proteome</keyword>
<dbReference type="Proteomes" id="UP000011750">
    <property type="component" value="Chromosome A05"/>
</dbReference>
<dbReference type="EnsemblPlants" id="Bra022289.1">
    <property type="protein sequence ID" value="Bra022289.1-P"/>
    <property type="gene ID" value="Bra022289"/>
</dbReference>
<protein>
    <submittedName>
        <fullName evidence="3">Uncharacterized protein</fullName>
    </submittedName>
</protein>
<dbReference type="AlphaFoldDB" id="M4E0J2"/>
<evidence type="ECO:0000313" key="3">
    <source>
        <dbReference type="EnsemblPlants" id="Bra022289.1-P"/>
    </source>
</evidence>
<keyword evidence="2" id="KW-1133">Transmembrane helix</keyword>
<keyword evidence="2" id="KW-0472">Membrane</keyword>
<reference evidence="3 4" key="1">
    <citation type="journal article" date="2011" name="Nat. Genet.">
        <title>The genome of the mesopolyploid crop species Brassica rapa.</title>
        <authorList>
            <consortium name="Brassica rapa Genome Sequencing Project Consortium"/>
            <person name="Wang X."/>
            <person name="Wang H."/>
            <person name="Wang J."/>
            <person name="Sun R."/>
            <person name="Wu J."/>
            <person name="Liu S."/>
            <person name="Bai Y."/>
            <person name="Mun J.H."/>
            <person name="Bancroft I."/>
            <person name="Cheng F."/>
            <person name="Huang S."/>
            <person name="Li X."/>
            <person name="Hua W."/>
            <person name="Wang J."/>
            <person name="Wang X."/>
            <person name="Freeling M."/>
            <person name="Pires J.C."/>
            <person name="Paterson A.H."/>
            <person name="Chalhoub B."/>
            <person name="Wang B."/>
            <person name="Hayward A."/>
            <person name="Sharpe A.G."/>
            <person name="Park B.S."/>
            <person name="Weisshaar B."/>
            <person name="Liu B."/>
            <person name="Li B."/>
            <person name="Liu B."/>
            <person name="Tong C."/>
            <person name="Song C."/>
            <person name="Duran C."/>
            <person name="Peng C."/>
            <person name="Geng C."/>
            <person name="Koh C."/>
            <person name="Lin C."/>
            <person name="Edwards D."/>
            <person name="Mu D."/>
            <person name="Shen D."/>
            <person name="Soumpourou E."/>
            <person name="Li F."/>
            <person name="Fraser F."/>
            <person name="Conant G."/>
            <person name="Lassalle G."/>
            <person name="King G.J."/>
            <person name="Bonnema G."/>
            <person name="Tang H."/>
            <person name="Wang H."/>
            <person name="Belcram H."/>
            <person name="Zhou H."/>
            <person name="Hirakawa H."/>
            <person name="Abe H."/>
            <person name="Guo H."/>
            <person name="Wang H."/>
            <person name="Jin H."/>
            <person name="Parkin I.A."/>
            <person name="Batley J."/>
            <person name="Kim J.S."/>
            <person name="Just J."/>
            <person name="Li J."/>
            <person name="Xu J."/>
            <person name="Deng J."/>
            <person name="Kim J.A."/>
            <person name="Li J."/>
            <person name="Yu J."/>
            <person name="Meng J."/>
            <person name="Wang J."/>
            <person name="Min J."/>
            <person name="Poulain J."/>
            <person name="Wang J."/>
            <person name="Hatakeyama K."/>
            <person name="Wu K."/>
            <person name="Wang L."/>
            <person name="Fang L."/>
            <person name="Trick M."/>
            <person name="Links M.G."/>
            <person name="Zhao M."/>
            <person name="Jin M."/>
            <person name="Ramchiary N."/>
            <person name="Drou N."/>
            <person name="Berkman P.J."/>
            <person name="Cai Q."/>
            <person name="Huang Q."/>
            <person name="Li R."/>
            <person name="Tabata S."/>
            <person name="Cheng S."/>
            <person name="Zhang S."/>
            <person name="Zhang S."/>
            <person name="Huang S."/>
            <person name="Sato S."/>
            <person name="Sun S."/>
            <person name="Kwon S.J."/>
            <person name="Choi S.R."/>
            <person name="Lee T.H."/>
            <person name="Fan W."/>
            <person name="Zhao X."/>
            <person name="Tan X."/>
            <person name="Xu X."/>
            <person name="Wang Y."/>
            <person name="Qiu Y."/>
            <person name="Yin Y."/>
            <person name="Li Y."/>
            <person name="Du Y."/>
            <person name="Liao Y."/>
            <person name="Lim Y."/>
            <person name="Narusaka Y."/>
            <person name="Wang Y."/>
            <person name="Wang Z."/>
            <person name="Li Z."/>
            <person name="Wang Z."/>
            <person name="Xiong Z."/>
            <person name="Zhang Z."/>
        </authorList>
    </citation>
    <scope>NUCLEOTIDE SEQUENCE [LARGE SCALE GENOMIC DNA]</scope>
    <source>
        <strain evidence="3 4">cv. Chiifu-401-42</strain>
    </source>
</reference>
<organism evidence="3 4">
    <name type="scientific">Brassica campestris</name>
    <name type="common">Field mustard</name>
    <dbReference type="NCBI Taxonomy" id="3711"/>
    <lineage>
        <taxon>Eukaryota</taxon>
        <taxon>Viridiplantae</taxon>
        <taxon>Streptophyta</taxon>
        <taxon>Embryophyta</taxon>
        <taxon>Tracheophyta</taxon>
        <taxon>Spermatophyta</taxon>
        <taxon>Magnoliopsida</taxon>
        <taxon>eudicotyledons</taxon>
        <taxon>Gunneridae</taxon>
        <taxon>Pentapetalae</taxon>
        <taxon>rosids</taxon>
        <taxon>malvids</taxon>
        <taxon>Brassicales</taxon>
        <taxon>Brassicaceae</taxon>
        <taxon>Brassiceae</taxon>
        <taxon>Brassica</taxon>
    </lineage>
</organism>
<reference evidence="3" key="3">
    <citation type="submission" date="2023-03" db="UniProtKB">
        <authorList>
            <consortium name="EnsemblPlants"/>
        </authorList>
    </citation>
    <scope>IDENTIFICATION</scope>
    <source>
        <strain evidence="3">cv. Chiifu-401-42</strain>
    </source>
</reference>
<evidence type="ECO:0000256" key="1">
    <source>
        <dbReference type="SAM" id="MobiDB-lite"/>
    </source>
</evidence>
<dbReference type="STRING" id="51351.M4E0J2"/>
<feature type="region of interest" description="Disordered" evidence="1">
    <location>
        <begin position="88"/>
        <end position="115"/>
    </location>
</feature>
<evidence type="ECO:0000256" key="2">
    <source>
        <dbReference type="SAM" id="Phobius"/>
    </source>
</evidence>
<feature type="compositionally biased region" description="Polar residues" evidence="1">
    <location>
        <begin position="97"/>
        <end position="115"/>
    </location>
</feature>
<dbReference type="InParanoid" id="M4E0J2"/>
<name>M4E0J2_BRACM</name>
<keyword evidence="2" id="KW-0812">Transmembrane</keyword>
<evidence type="ECO:0000313" key="4">
    <source>
        <dbReference type="Proteomes" id="UP000011750"/>
    </source>
</evidence>
<proteinExistence type="predicted"/>